<dbReference type="AlphaFoldDB" id="A0A0B8P5Y6"/>
<reference evidence="1 2" key="1">
    <citation type="submission" date="2015-01" db="EMBL/GenBank/DDBJ databases">
        <title>Vibrio sp. C5 JCM 19232 whole genome shotgun sequence.</title>
        <authorList>
            <person name="Sawabe T."/>
            <person name="Meirelles P."/>
            <person name="Feng G."/>
            <person name="Sayaka M."/>
            <person name="Hattori M."/>
            <person name="Ohkuma M."/>
        </authorList>
    </citation>
    <scope>NUCLEOTIDE SEQUENCE [LARGE SCALE GENOMIC DNA]</scope>
    <source>
        <strain evidence="1 2">JCM19232</strain>
    </source>
</reference>
<evidence type="ECO:0000313" key="2">
    <source>
        <dbReference type="Proteomes" id="UP000031670"/>
    </source>
</evidence>
<dbReference type="EMBL" id="BBSA01000001">
    <property type="protein sequence ID" value="GAM59927.1"/>
    <property type="molecule type" value="Genomic_DNA"/>
</dbReference>
<organism evidence="1 2">
    <name type="scientific">Vibrio ishigakensis</name>
    <dbReference type="NCBI Taxonomy" id="1481914"/>
    <lineage>
        <taxon>Bacteria</taxon>
        <taxon>Pseudomonadati</taxon>
        <taxon>Pseudomonadota</taxon>
        <taxon>Gammaproteobacteria</taxon>
        <taxon>Vibrionales</taxon>
        <taxon>Vibrionaceae</taxon>
        <taxon>Vibrio</taxon>
    </lineage>
</organism>
<reference evidence="1 2" key="2">
    <citation type="submission" date="2015-01" db="EMBL/GenBank/DDBJ databases">
        <authorList>
            <consortium name="NBRP consortium"/>
            <person name="Sawabe T."/>
            <person name="Meirelles P."/>
            <person name="Feng G."/>
            <person name="Sayaka M."/>
            <person name="Hattori M."/>
            <person name="Ohkuma M."/>
        </authorList>
    </citation>
    <scope>NUCLEOTIDE SEQUENCE [LARGE SCALE GENOMIC DNA]</scope>
    <source>
        <strain evidence="1 2">JCM19232</strain>
    </source>
</reference>
<proteinExistence type="predicted"/>
<dbReference type="Proteomes" id="UP000031670">
    <property type="component" value="Unassembled WGS sequence"/>
</dbReference>
<gene>
    <name evidence="1" type="ORF">JCM19232_260</name>
</gene>
<comment type="caution">
    <text evidence="1">The sequence shown here is derived from an EMBL/GenBank/DDBJ whole genome shotgun (WGS) entry which is preliminary data.</text>
</comment>
<sequence>MSDAELNLQEFDLELDVPELYLEEDLDSIDWLELLPTQE</sequence>
<evidence type="ECO:0000313" key="1">
    <source>
        <dbReference type="EMBL" id="GAM59927.1"/>
    </source>
</evidence>
<protein>
    <submittedName>
        <fullName evidence="1">Uncharacterized protein</fullName>
    </submittedName>
</protein>
<name>A0A0B8P5Y6_9VIBR</name>
<accession>A0A0B8P5Y6</accession>